<protein>
    <submittedName>
        <fullName evidence="3">Molecular chaperone</fullName>
    </submittedName>
</protein>
<dbReference type="PANTHER" id="PTHR30251">
    <property type="entry name" value="PILUS ASSEMBLY CHAPERONE"/>
    <property type="match status" value="1"/>
</dbReference>
<feature type="chain" id="PRO_5012173634" evidence="1">
    <location>
        <begin position="39"/>
        <end position="263"/>
    </location>
</feature>
<keyword evidence="4" id="KW-1185">Reference proteome</keyword>
<gene>
    <name evidence="3" type="ORF">CDQ91_06625</name>
</gene>
<feature type="domain" description="Pili assembly chaperone N-terminal" evidence="2">
    <location>
        <begin position="53"/>
        <end position="160"/>
    </location>
</feature>
<dbReference type="GO" id="GO:0030288">
    <property type="term" value="C:outer membrane-bounded periplasmic space"/>
    <property type="evidence" value="ECO:0007669"/>
    <property type="project" value="InterPro"/>
</dbReference>
<dbReference type="SUPFAM" id="SSF49354">
    <property type="entry name" value="PapD-like"/>
    <property type="match status" value="1"/>
</dbReference>
<dbReference type="GO" id="GO:0071555">
    <property type="term" value="P:cell wall organization"/>
    <property type="evidence" value="ECO:0007669"/>
    <property type="project" value="InterPro"/>
</dbReference>
<keyword evidence="1" id="KW-0732">Signal</keyword>
<dbReference type="Proteomes" id="UP000197097">
    <property type="component" value="Unassembled WGS sequence"/>
</dbReference>
<evidence type="ECO:0000313" key="4">
    <source>
        <dbReference type="Proteomes" id="UP000197097"/>
    </source>
</evidence>
<feature type="signal peptide" evidence="1">
    <location>
        <begin position="1"/>
        <end position="38"/>
    </location>
</feature>
<dbReference type="Gene3D" id="2.60.40.10">
    <property type="entry name" value="Immunoglobulins"/>
    <property type="match status" value="1"/>
</dbReference>
<evidence type="ECO:0000259" key="2">
    <source>
        <dbReference type="Pfam" id="PF00345"/>
    </source>
</evidence>
<dbReference type="AlphaFoldDB" id="A0A246JYE6"/>
<organism evidence="3 4">
    <name type="scientific">Sphingopyxis witflariensis</name>
    <dbReference type="NCBI Taxonomy" id="173675"/>
    <lineage>
        <taxon>Bacteria</taxon>
        <taxon>Pseudomonadati</taxon>
        <taxon>Pseudomonadota</taxon>
        <taxon>Alphaproteobacteria</taxon>
        <taxon>Sphingomonadales</taxon>
        <taxon>Sphingomonadaceae</taxon>
        <taxon>Sphingopyxis</taxon>
    </lineage>
</organism>
<comment type="caution">
    <text evidence="3">The sequence shown here is derived from an EMBL/GenBank/DDBJ whole genome shotgun (WGS) entry which is preliminary data.</text>
</comment>
<evidence type="ECO:0000256" key="1">
    <source>
        <dbReference type="SAM" id="SignalP"/>
    </source>
</evidence>
<accession>A0A246JYE6</accession>
<dbReference type="PANTHER" id="PTHR30251:SF4">
    <property type="entry name" value="SLR1668 PROTEIN"/>
    <property type="match status" value="1"/>
</dbReference>
<reference evidence="3 4" key="1">
    <citation type="journal article" date="2002" name="Int. J. Syst. Evol. Microbiol.">
        <title>Sphingopyxis witflariensis sp. nov., isolated from activated sludge.</title>
        <authorList>
            <person name="Kampfer P."/>
            <person name="Witzenberger R."/>
            <person name="Denner E.B."/>
            <person name="Busse H.J."/>
            <person name="Neef A."/>
        </authorList>
    </citation>
    <scope>NUCLEOTIDE SEQUENCE [LARGE SCALE GENOMIC DNA]</scope>
    <source>
        <strain evidence="3 4">DSM 14551</strain>
    </source>
</reference>
<dbReference type="Pfam" id="PF00345">
    <property type="entry name" value="PapD_N"/>
    <property type="match status" value="1"/>
</dbReference>
<sequence>MVTAPPFPDKPMKHGPASLILSLVALALLLAAPRPASAQQPGSLLIWPVNPVIEGDARAAALWLENPGKTPITLQVRIFAWAQQNSDNVYAPQNDVVGTPPIVSIAPGERQLIRLTRTTPPPDVAEKPYRIVVDEIPTGTASAAPGASVSFRMRYSLPLFSYAQRGDSKARPTAPAPQISWRTSADNGERFLEIRNTGASHARLTDVSFTAGPNKLPVAQGLLGYVLPGATMRWPLPRDIDITGELVATVNGTAGIPVTRRQE</sequence>
<evidence type="ECO:0000313" key="3">
    <source>
        <dbReference type="EMBL" id="OWQ98192.1"/>
    </source>
</evidence>
<dbReference type="InterPro" id="IPR013783">
    <property type="entry name" value="Ig-like_fold"/>
</dbReference>
<name>A0A246JYE6_9SPHN</name>
<dbReference type="EMBL" id="NISJ01000003">
    <property type="protein sequence ID" value="OWQ98192.1"/>
    <property type="molecule type" value="Genomic_DNA"/>
</dbReference>
<proteinExistence type="predicted"/>
<dbReference type="InterPro" id="IPR016147">
    <property type="entry name" value="Pili_assmbl_chaperone_N"/>
</dbReference>
<dbReference type="InterPro" id="IPR008962">
    <property type="entry name" value="PapD-like_sf"/>
</dbReference>
<dbReference type="InterPro" id="IPR050643">
    <property type="entry name" value="Periplasmic_pilus_chap"/>
</dbReference>